<dbReference type="InterPro" id="IPR015358">
    <property type="entry name" value="Tscrpt_reg_MerR_DNA-bd"/>
</dbReference>
<keyword evidence="3" id="KW-0408">Iron</keyword>
<proteinExistence type="predicted"/>
<dbReference type="InterPro" id="IPR010211">
    <property type="entry name" value="Redox-sen_tscrpt-act_SoxR"/>
</dbReference>
<dbReference type="InterPro" id="IPR009061">
    <property type="entry name" value="DNA-bd_dom_put_sf"/>
</dbReference>
<dbReference type="GO" id="GO:0051537">
    <property type="term" value="F:2 iron, 2 sulfur cluster binding"/>
    <property type="evidence" value="ECO:0007669"/>
    <property type="project" value="UniProtKB-KW"/>
</dbReference>
<reference evidence="9 10" key="1">
    <citation type="journal article" date="2015" name="Genome Announc.">
        <title>Complete Genome Sequence of Polypropylene Glycol- and Polyethylene Glycol-Degrading Sphingopyxis macrogoltabida Strain EY-1.</title>
        <authorList>
            <person name="Ohtsubo Y."/>
            <person name="Nagata Y."/>
            <person name="Numata M."/>
            <person name="Tsuchikane K."/>
            <person name="Hosoyama A."/>
            <person name="Yamazoe A."/>
            <person name="Tsuda M."/>
            <person name="Fujita N."/>
            <person name="Kawai F."/>
        </authorList>
    </citation>
    <scope>NUCLEOTIDE SEQUENCE [LARGE SCALE GENOMIC DNA]</scope>
    <source>
        <strain evidence="9 10">EY-1</strain>
    </source>
</reference>
<dbReference type="PROSITE" id="PS50937">
    <property type="entry name" value="HTH_MERR_2"/>
    <property type="match status" value="1"/>
</dbReference>
<dbReference type="Proteomes" id="UP000058074">
    <property type="component" value="Chromosome"/>
</dbReference>
<accession>A0A0N9U248</accession>
<dbReference type="GO" id="GO:0003677">
    <property type="term" value="F:DNA binding"/>
    <property type="evidence" value="ECO:0007669"/>
    <property type="project" value="UniProtKB-KW"/>
</dbReference>
<dbReference type="RefSeq" id="WP_054586533.1">
    <property type="nucleotide sequence ID" value="NZ_CP012700.1"/>
</dbReference>
<feature type="domain" description="HTH merR-type" evidence="8">
    <location>
        <begin position="6"/>
        <end position="75"/>
    </location>
</feature>
<evidence type="ECO:0000259" key="8">
    <source>
        <dbReference type="PROSITE" id="PS50937"/>
    </source>
</evidence>
<dbReference type="AlphaFoldDB" id="A0A0N9U248"/>
<evidence type="ECO:0000256" key="7">
    <source>
        <dbReference type="ARBA" id="ARBA00023163"/>
    </source>
</evidence>
<dbReference type="GO" id="GO:0003700">
    <property type="term" value="F:DNA-binding transcription factor activity"/>
    <property type="evidence" value="ECO:0007669"/>
    <property type="project" value="InterPro"/>
</dbReference>
<evidence type="ECO:0000313" key="10">
    <source>
        <dbReference type="Proteomes" id="UP000058074"/>
    </source>
</evidence>
<dbReference type="InterPro" id="IPR047057">
    <property type="entry name" value="MerR_fam"/>
</dbReference>
<evidence type="ECO:0000256" key="4">
    <source>
        <dbReference type="ARBA" id="ARBA00023014"/>
    </source>
</evidence>
<protein>
    <submittedName>
        <fullName evidence="9">Transcriptional regulator</fullName>
    </submittedName>
</protein>
<evidence type="ECO:0000256" key="3">
    <source>
        <dbReference type="ARBA" id="ARBA00023004"/>
    </source>
</evidence>
<dbReference type="SUPFAM" id="SSF46955">
    <property type="entry name" value="Putative DNA-binding domain"/>
    <property type="match status" value="1"/>
</dbReference>
<dbReference type="PANTHER" id="PTHR30204">
    <property type="entry name" value="REDOX-CYCLING DRUG-SENSING TRANSCRIPTIONAL ACTIVATOR SOXR"/>
    <property type="match status" value="1"/>
</dbReference>
<keyword evidence="7" id="KW-0804">Transcription</keyword>
<dbReference type="GO" id="GO:0006979">
    <property type="term" value="P:response to oxidative stress"/>
    <property type="evidence" value="ECO:0007669"/>
    <property type="project" value="InterPro"/>
</dbReference>
<keyword evidence="6" id="KW-0238">DNA-binding</keyword>
<name>A0A0N9U248_SPHMC</name>
<sequence length="156" mass="16929">MHRRDLIAIGELAARTGVAVSAIRFYEAKGLIEALRTSGGQRRFLRADIRRVSFILIAQQLGLSLEEIAGELARLPAGRTPNAADWTRISTGLRARIDAQIVALARTRELLDNCIGCGCLSLKKCGLYNREDKAALRGAGPRYLLGDRAGEIAEVG</sequence>
<evidence type="ECO:0000256" key="1">
    <source>
        <dbReference type="ARBA" id="ARBA00022714"/>
    </source>
</evidence>
<evidence type="ECO:0000313" key="9">
    <source>
        <dbReference type="EMBL" id="ALH79022.1"/>
    </source>
</evidence>
<evidence type="ECO:0000256" key="2">
    <source>
        <dbReference type="ARBA" id="ARBA00022723"/>
    </source>
</evidence>
<dbReference type="PATRIC" id="fig|33050.5.peg.234"/>
<dbReference type="KEGG" id="smag:AN936_01120"/>
<keyword evidence="5" id="KW-0805">Transcription regulation</keyword>
<dbReference type="PANTHER" id="PTHR30204:SF0">
    <property type="entry name" value="REDOX-SENSITIVE TRANSCRIPTIONAL ACTIVATOR SOXR"/>
    <property type="match status" value="1"/>
</dbReference>
<evidence type="ECO:0000256" key="6">
    <source>
        <dbReference type="ARBA" id="ARBA00023125"/>
    </source>
</evidence>
<keyword evidence="2" id="KW-0479">Metal-binding</keyword>
<dbReference type="SMART" id="SM00422">
    <property type="entry name" value="HTH_MERR"/>
    <property type="match status" value="1"/>
</dbReference>
<evidence type="ECO:0000256" key="5">
    <source>
        <dbReference type="ARBA" id="ARBA00023015"/>
    </source>
</evidence>
<dbReference type="InterPro" id="IPR000551">
    <property type="entry name" value="MerR-type_HTH_dom"/>
</dbReference>
<dbReference type="EMBL" id="CP012700">
    <property type="protein sequence ID" value="ALH79022.1"/>
    <property type="molecule type" value="Genomic_DNA"/>
</dbReference>
<dbReference type="Pfam" id="PF09278">
    <property type="entry name" value="MerR-DNA-bind"/>
    <property type="match status" value="1"/>
</dbReference>
<dbReference type="Pfam" id="PF00376">
    <property type="entry name" value="MerR"/>
    <property type="match status" value="1"/>
</dbReference>
<dbReference type="PRINTS" id="PR00040">
    <property type="entry name" value="HTHMERR"/>
</dbReference>
<organism evidence="9 10">
    <name type="scientific">Sphingopyxis macrogoltabida</name>
    <name type="common">Sphingomonas macrogoltabidus</name>
    <dbReference type="NCBI Taxonomy" id="33050"/>
    <lineage>
        <taxon>Bacteria</taxon>
        <taxon>Pseudomonadati</taxon>
        <taxon>Pseudomonadota</taxon>
        <taxon>Alphaproteobacteria</taxon>
        <taxon>Sphingomonadales</taxon>
        <taxon>Sphingomonadaceae</taxon>
        <taxon>Sphingopyxis</taxon>
    </lineage>
</organism>
<dbReference type="Gene3D" id="1.10.1660.10">
    <property type="match status" value="1"/>
</dbReference>
<dbReference type="PROSITE" id="PS00552">
    <property type="entry name" value="HTH_MERR_1"/>
    <property type="match status" value="1"/>
</dbReference>
<gene>
    <name evidence="9" type="ORF">AN936_01120</name>
</gene>
<keyword evidence="1" id="KW-0001">2Fe-2S</keyword>
<dbReference type="NCBIfam" id="TIGR01950">
    <property type="entry name" value="SoxR"/>
    <property type="match status" value="1"/>
</dbReference>
<keyword evidence="4" id="KW-0411">Iron-sulfur</keyword>
<dbReference type="OrthoDB" id="9802944at2"/>
<dbReference type="GO" id="GO:0046872">
    <property type="term" value="F:metal ion binding"/>
    <property type="evidence" value="ECO:0007669"/>
    <property type="project" value="UniProtKB-KW"/>
</dbReference>